<dbReference type="RefSeq" id="WP_354298506.1">
    <property type="nucleotide sequence ID" value="NZ_JBEPLU010000004.1"/>
</dbReference>
<evidence type="ECO:0000313" key="1">
    <source>
        <dbReference type="EMBL" id="MET3528644.1"/>
    </source>
</evidence>
<dbReference type="Proteomes" id="UP001549110">
    <property type="component" value="Unassembled WGS sequence"/>
</dbReference>
<protein>
    <submittedName>
        <fullName evidence="1">Uncharacterized protein</fullName>
    </submittedName>
</protein>
<organism evidence="1 2">
    <name type="scientific">Phenylobacterium koreense</name>
    <dbReference type="NCBI Taxonomy" id="266125"/>
    <lineage>
        <taxon>Bacteria</taxon>
        <taxon>Pseudomonadati</taxon>
        <taxon>Pseudomonadota</taxon>
        <taxon>Alphaproteobacteria</taxon>
        <taxon>Caulobacterales</taxon>
        <taxon>Caulobacteraceae</taxon>
        <taxon>Phenylobacterium</taxon>
    </lineage>
</organism>
<name>A0ABV2ENJ3_9CAUL</name>
<reference evidence="1 2" key="1">
    <citation type="submission" date="2024-06" db="EMBL/GenBank/DDBJ databases">
        <title>Genomic Encyclopedia of Type Strains, Phase IV (KMG-IV): sequencing the most valuable type-strain genomes for metagenomic binning, comparative biology and taxonomic classification.</title>
        <authorList>
            <person name="Goeker M."/>
        </authorList>
    </citation>
    <scope>NUCLEOTIDE SEQUENCE [LARGE SCALE GENOMIC DNA]</scope>
    <source>
        <strain evidence="1 2">DSM 17809</strain>
    </source>
</reference>
<sequence>MQTLTEIVAAVVVSSSAAAYSHFGVTLDTQQVEKPAPAQRTVARTAARKVAAAPTARMVVKVAKPPEGDRPLCPDERAGLRV</sequence>
<proteinExistence type="predicted"/>
<accession>A0ABV2ENJ3</accession>
<gene>
    <name evidence="1" type="ORF">ABID41_003786</name>
</gene>
<comment type="caution">
    <text evidence="1">The sequence shown here is derived from an EMBL/GenBank/DDBJ whole genome shotgun (WGS) entry which is preliminary data.</text>
</comment>
<evidence type="ECO:0000313" key="2">
    <source>
        <dbReference type="Proteomes" id="UP001549110"/>
    </source>
</evidence>
<keyword evidence="2" id="KW-1185">Reference proteome</keyword>
<dbReference type="EMBL" id="JBEPLU010000004">
    <property type="protein sequence ID" value="MET3528644.1"/>
    <property type="molecule type" value="Genomic_DNA"/>
</dbReference>